<name>A0A3A3FZM9_9BURK</name>
<dbReference type="Proteomes" id="UP000266327">
    <property type="component" value="Unassembled WGS sequence"/>
</dbReference>
<dbReference type="NCBIfam" id="TIGR03567">
    <property type="entry name" value="FMN_reduc_SsuE"/>
    <property type="match status" value="1"/>
</dbReference>
<dbReference type="InterPro" id="IPR020048">
    <property type="entry name" value="NADPH-dep_FMN_reduc_SsuE"/>
</dbReference>
<keyword evidence="3" id="KW-0288">FMN</keyword>
<keyword evidence="7" id="KW-1185">Reference proteome</keyword>
<evidence type="ECO:0000313" key="7">
    <source>
        <dbReference type="Proteomes" id="UP000266327"/>
    </source>
</evidence>
<evidence type="ECO:0000256" key="3">
    <source>
        <dbReference type="ARBA" id="ARBA00022643"/>
    </source>
</evidence>
<dbReference type="AlphaFoldDB" id="A0A3A3FZM9"/>
<dbReference type="PANTHER" id="PTHR43408:SF1">
    <property type="entry name" value="FMN REDUCTASE (NADPH)"/>
    <property type="match status" value="1"/>
</dbReference>
<evidence type="ECO:0000256" key="4">
    <source>
        <dbReference type="ARBA" id="ARBA00023002"/>
    </source>
</evidence>
<comment type="similarity">
    <text evidence="1">Belongs to the SsuE family.</text>
</comment>
<dbReference type="SUPFAM" id="SSF52218">
    <property type="entry name" value="Flavoproteins"/>
    <property type="match status" value="1"/>
</dbReference>
<evidence type="ECO:0000256" key="2">
    <source>
        <dbReference type="ARBA" id="ARBA00022630"/>
    </source>
</evidence>
<proteinExistence type="inferred from homology"/>
<dbReference type="PANTHER" id="PTHR43408">
    <property type="entry name" value="FMN REDUCTASE (NADPH)"/>
    <property type="match status" value="1"/>
</dbReference>
<dbReference type="InterPro" id="IPR029039">
    <property type="entry name" value="Flavoprotein-like_sf"/>
</dbReference>
<dbReference type="Pfam" id="PF03358">
    <property type="entry name" value="FMN_red"/>
    <property type="match status" value="1"/>
</dbReference>
<evidence type="ECO:0000259" key="5">
    <source>
        <dbReference type="Pfam" id="PF03358"/>
    </source>
</evidence>
<dbReference type="GO" id="GO:0052873">
    <property type="term" value="F:FMN reductase (NADPH) activity"/>
    <property type="evidence" value="ECO:0007669"/>
    <property type="project" value="UniProtKB-EC"/>
</dbReference>
<protein>
    <submittedName>
        <fullName evidence="6">FMN reductase (NADPH)</fullName>
        <ecNumber evidence="6">1.5.1.38</ecNumber>
    </submittedName>
</protein>
<reference evidence="7" key="1">
    <citation type="submission" date="2018-09" db="EMBL/GenBank/DDBJ databases">
        <authorList>
            <person name="Zhu H."/>
        </authorList>
    </citation>
    <scope>NUCLEOTIDE SEQUENCE [LARGE SCALE GENOMIC DNA]</scope>
    <source>
        <strain evidence="7">K1S02-23</strain>
    </source>
</reference>
<accession>A0A3A3FZM9</accession>
<feature type="domain" description="NADPH-dependent FMN reductase-like" evidence="5">
    <location>
        <begin position="1"/>
        <end position="139"/>
    </location>
</feature>
<keyword evidence="4 6" id="KW-0560">Oxidoreductase</keyword>
<sequence>MNIILIAGSPSAPSRSTRLLQYAGEQLALRGHRSGLLQVRDLPAQALLHAEFGNAELKAAQALVAAADAVVIATPVYKAAYSGLLKAFLDVLPQDGLAGKLVLPLATGGSQSHMLALDYALRPVLTSLSARHVLPSIYVTDAQVAWSAEQGLTIDSAIVQRLAAGIDNLSASLLALQETAVTEFAPVHFSQVRCSV</sequence>
<dbReference type="RefSeq" id="WP_119785066.1">
    <property type="nucleotide sequence ID" value="NZ_QYUQ01000002.1"/>
</dbReference>
<organism evidence="6 7">
    <name type="scientific">Noviherbaspirillum sedimenti</name>
    <dbReference type="NCBI Taxonomy" id="2320865"/>
    <lineage>
        <taxon>Bacteria</taxon>
        <taxon>Pseudomonadati</taxon>
        <taxon>Pseudomonadota</taxon>
        <taxon>Betaproteobacteria</taxon>
        <taxon>Burkholderiales</taxon>
        <taxon>Oxalobacteraceae</taxon>
        <taxon>Noviherbaspirillum</taxon>
    </lineage>
</organism>
<dbReference type="Gene3D" id="3.40.50.360">
    <property type="match status" value="1"/>
</dbReference>
<gene>
    <name evidence="6" type="primary">ssuE</name>
    <name evidence="6" type="ORF">D3878_08530</name>
</gene>
<dbReference type="EC" id="1.5.1.38" evidence="6"/>
<comment type="caution">
    <text evidence="6">The sequence shown here is derived from an EMBL/GenBank/DDBJ whole genome shotgun (WGS) entry which is preliminary data.</text>
</comment>
<dbReference type="InterPro" id="IPR051814">
    <property type="entry name" value="NAD(P)H-dep_FMN_reductase"/>
</dbReference>
<keyword evidence="2" id="KW-0285">Flavoprotein</keyword>
<dbReference type="EMBL" id="QYUQ01000002">
    <property type="protein sequence ID" value="RJG01623.1"/>
    <property type="molecule type" value="Genomic_DNA"/>
</dbReference>
<evidence type="ECO:0000313" key="6">
    <source>
        <dbReference type="EMBL" id="RJG01623.1"/>
    </source>
</evidence>
<dbReference type="OrthoDB" id="1643408at2"/>
<dbReference type="GO" id="GO:0046306">
    <property type="term" value="P:alkanesulfonate catabolic process"/>
    <property type="evidence" value="ECO:0007669"/>
    <property type="project" value="InterPro"/>
</dbReference>
<dbReference type="InterPro" id="IPR005025">
    <property type="entry name" value="FMN_Rdtase-like_dom"/>
</dbReference>
<evidence type="ECO:0000256" key="1">
    <source>
        <dbReference type="ARBA" id="ARBA00005990"/>
    </source>
</evidence>